<dbReference type="KEGG" id="gms:SOIL9_44830"/>
<gene>
    <name evidence="1" type="ORF">SOIL9_44830</name>
</gene>
<dbReference type="RefSeq" id="WP_162667996.1">
    <property type="nucleotide sequence ID" value="NZ_LR593886.1"/>
</dbReference>
<sequence length="226" mass="25343">MDGFSPSVWSPVTPIERVTKWFAMVQAVKQMINHTNTIYGNLIIKSNSTNGYEVRTPESEGDEAPQAVTSRSCVFRTLLKIKSYDFNRYGEGTCVYVYRVAGQVAGLAKVTYIPDHYAYLDDIVSSPYFFDVAAVFCEYILDEAVTRKIPPVIKLAALDTASVAAYEAIGFISVSDKNNDMILNPQNQDEMWKNVEGKWKCIRAISKTSGVIPTKYRIGFEFGKKV</sequence>
<dbReference type="SUPFAM" id="SSF55729">
    <property type="entry name" value="Acyl-CoA N-acyltransferases (Nat)"/>
    <property type="match status" value="1"/>
</dbReference>
<dbReference type="AlphaFoldDB" id="A0A6P2CW72"/>
<keyword evidence="2" id="KW-1185">Reference proteome</keyword>
<evidence type="ECO:0000313" key="1">
    <source>
        <dbReference type="EMBL" id="VTR93231.1"/>
    </source>
</evidence>
<proteinExistence type="predicted"/>
<dbReference type="InterPro" id="IPR016181">
    <property type="entry name" value="Acyl_CoA_acyltransferase"/>
</dbReference>
<evidence type="ECO:0000313" key="2">
    <source>
        <dbReference type="Proteomes" id="UP000464178"/>
    </source>
</evidence>
<dbReference type="Gene3D" id="3.40.630.30">
    <property type="match status" value="1"/>
</dbReference>
<protein>
    <submittedName>
        <fullName evidence="1">Uncharacterized protein</fullName>
    </submittedName>
</protein>
<organism evidence="1 2">
    <name type="scientific">Gemmata massiliana</name>
    <dbReference type="NCBI Taxonomy" id="1210884"/>
    <lineage>
        <taxon>Bacteria</taxon>
        <taxon>Pseudomonadati</taxon>
        <taxon>Planctomycetota</taxon>
        <taxon>Planctomycetia</taxon>
        <taxon>Gemmatales</taxon>
        <taxon>Gemmataceae</taxon>
        <taxon>Gemmata</taxon>
    </lineage>
</organism>
<name>A0A6P2CW72_9BACT</name>
<reference evidence="1 2" key="1">
    <citation type="submission" date="2019-05" db="EMBL/GenBank/DDBJ databases">
        <authorList>
            <consortium name="Science for Life Laboratories"/>
        </authorList>
    </citation>
    <scope>NUCLEOTIDE SEQUENCE [LARGE SCALE GENOMIC DNA]</scope>
    <source>
        <strain evidence="1">Soil9</strain>
    </source>
</reference>
<dbReference type="Proteomes" id="UP000464178">
    <property type="component" value="Chromosome"/>
</dbReference>
<dbReference type="EMBL" id="LR593886">
    <property type="protein sequence ID" value="VTR93231.1"/>
    <property type="molecule type" value="Genomic_DNA"/>
</dbReference>
<accession>A0A6P2CW72</accession>